<organism evidence="1 2">
    <name type="scientific">Fodinibius salicampi</name>
    <dbReference type="NCBI Taxonomy" id="1920655"/>
    <lineage>
        <taxon>Bacteria</taxon>
        <taxon>Pseudomonadati</taxon>
        <taxon>Balneolota</taxon>
        <taxon>Balneolia</taxon>
        <taxon>Balneolales</taxon>
        <taxon>Balneolaceae</taxon>
        <taxon>Fodinibius</taxon>
    </lineage>
</organism>
<dbReference type="Proteomes" id="UP001207337">
    <property type="component" value="Unassembled WGS sequence"/>
</dbReference>
<evidence type="ECO:0000313" key="1">
    <source>
        <dbReference type="EMBL" id="MCW9714183.1"/>
    </source>
</evidence>
<accession>A0ABT3Q2E7</accession>
<name>A0ABT3Q2E7_9BACT</name>
<comment type="caution">
    <text evidence="1">The sequence shown here is derived from an EMBL/GenBank/DDBJ whole genome shotgun (WGS) entry which is preliminary data.</text>
</comment>
<dbReference type="RefSeq" id="WP_265791297.1">
    <property type="nucleotide sequence ID" value="NZ_BAABRS010000004.1"/>
</dbReference>
<evidence type="ECO:0008006" key="3">
    <source>
        <dbReference type="Google" id="ProtNLM"/>
    </source>
</evidence>
<dbReference type="Gene3D" id="1.10.10.60">
    <property type="entry name" value="Homeodomain-like"/>
    <property type="match status" value="1"/>
</dbReference>
<proteinExistence type="predicted"/>
<keyword evidence="2" id="KW-1185">Reference proteome</keyword>
<reference evidence="1 2" key="1">
    <citation type="submission" date="2021-11" db="EMBL/GenBank/DDBJ databases">
        <title>Aliifidinibius sp. nov., a new bacterium isolated from saline soil.</title>
        <authorList>
            <person name="Galisteo C."/>
            <person name="De La Haba R."/>
            <person name="Sanchez-Porro C."/>
            <person name="Ventosa A."/>
        </authorList>
    </citation>
    <scope>NUCLEOTIDE SEQUENCE [LARGE SCALE GENOMIC DNA]</scope>
    <source>
        <strain evidence="1 2">KACC 190600</strain>
    </source>
</reference>
<evidence type="ECO:0000313" key="2">
    <source>
        <dbReference type="Proteomes" id="UP001207337"/>
    </source>
</evidence>
<protein>
    <recommendedName>
        <fullName evidence="3">HTH araC/xylS-type domain-containing protein</fullName>
    </recommendedName>
</protein>
<gene>
    <name evidence="1" type="ORF">LQ318_14830</name>
</gene>
<dbReference type="SUPFAM" id="SSF46689">
    <property type="entry name" value="Homeodomain-like"/>
    <property type="match status" value="1"/>
</dbReference>
<sequence length="53" mass="6564">MKKRHTTDYPKAYRYRRIVRAKRYIDEHFNESIDLEAISEEANFSKFNFCDFL</sequence>
<dbReference type="InterPro" id="IPR009057">
    <property type="entry name" value="Homeodomain-like_sf"/>
</dbReference>
<dbReference type="EMBL" id="JAJNDC010000004">
    <property type="protein sequence ID" value="MCW9714183.1"/>
    <property type="molecule type" value="Genomic_DNA"/>
</dbReference>